<dbReference type="EMBL" id="LGRX02028469">
    <property type="protein sequence ID" value="KAK3248031.1"/>
    <property type="molecule type" value="Genomic_DNA"/>
</dbReference>
<reference evidence="1 3" key="1">
    <citation type="journal article" date="2015" name="Genome Biol. Evol.">
        <title>Comparative Genomics of a Bacterivorous Green Alga Reveals Evolutionary Causalities and Consequences of Phago-Mixotrophic Mode of Nutrition.</title>
        <authorList>
            <person name="Burns J.A."/>
            <person name="Paasch A."/>
            <person name="Narechania A."/>
            <person name="Kim E."/>
        </authorList>
    </citation>
    <scope>NUCLEOTIDE SEQUENCE [LARGE SCALE GENOMIC DNA]</scope>
    <source>
        <strain evidence="1">PLY_AMNH</strain>
    </source>
</reference>
<proteinExistence type="predicted"/>
<sequence length="141" mass="14900">MSNAASNEHVSDPVPFRKGGTTTLLLLSLHISSCLSTASRSLNAHTVLRPVPPPAVTLAYSVLSRGLGGRRLRCPVRGGFRRSGRELAPGRGLPRSMISTLVSGTVCGLNIFTQRPVVLCGSLNLRLASKMPLECSPLRGA</sequence>
<dbReference type="EMBL" id="LGRX02032837">
    <property type="protein sequence ID" value="KAK3243474.1"/>
    <property type="molecule type" value="Genomic_DNA"/>
</dbReference>
<protein>
    <submittedName>
        <fullName evidence="1">Uncharacterized protein</fullName>
    </submittedName>
</protein>
<organism evidence="1 3">
    <name type="scientific">Cymbomonas tetramitiformis</name>
    <dbReference type="NCBI Taxonomy" id="36881"/>
    <lineage>
        <taxon>Eukaryota</taxon>
        <taxon>Viridiplantae</taxon>
        <taxon>Chlorophyta</taxon>
        <taxon>Pyramimonadophyceae</taxon>
        <taxon>Pyramimonadales</taxon>
        <taxon>Pyramimonadaceae</taxon>
        <taxon>Cymbomonas</taxon>
    </lineage>
</organism>
<reference evidence="1" key="2">
    <citation type="submission" date="2023-06" db="EMBL/GenBank/DDBJ databases">
        <title>Long-read-based genome assembly of the green algal bacterivore Cymbomonas tetramitiformis.</title>
        <authorList>
            <person name="Gyaltshen Y."/>
            <person name="Rozenberg A."/>
            <person name="Paasch A."/>
            <person name="Burns J.A."/>
            <person name="Warring S."/>
            <person name="Larson R."/>
            <person name="Maurer-Alcala X."/>
            <person name="Dacks J."/>
            <person name="Kim E."/>
        </authorList>
    </citation>
    <scope>NUCLEOTIDE SEQUENCE</scope>
    <source>
        <strain evidence="1">PLY_AMNH</strain>
    </source>
</reference>
<dbReference type="Proteomes" id="UP001190700">
    <property type="component" value="Unassembled WGS sequence"/>
</dbReference>
<keyword evidence="3" id="KW-1185">Reference proteome</keyword>
<dbReference type="AlphaFoldDB" id="A0AAE0EX52"/>
<name>A0AAE0EX52_9CHLO</name>
<evidence type="ECO:0000313" key="3">
    <source>
        <dbReference type="Proteomes" id="UP001190700"/>
    </source>
</evidence>
<accession>A0AAE0EX52</accession>
<gene>
    <name evidence="2" type="ORF">CYMTET_42491</name>
    <name evidence="1" type="ORF">CYMTET_46876</name>
</gene>
<evidence type="ECO:0000313" key="2">
    <source>
        <dbReference type="EMBL" id="KAK3248031.1"/>
    </source>
</evidence>
<comment type="caution">
    <text evidence="1">The sequence shown here is derived from an EMBL/GenBank/DDBJ whole genome shotgun (WGS) entry which is preliminary data.</text>
</comment>
<evidence type="ECO:0000313" key="1">
    <source>
        <dbReference type="EMBL" id="KAK3243474.1"/>
    </source>
</evidence>